<protein>
    <recommendedName>
        <fullName evidence="1">T4 RNA ligase 1-like N-terminal domain-containing protein</fullName>
    </recommendedName>
</protein>
<gene>
    <name evidence="2" type="ORF">A3B31_03170</name>
</gene>
<evidence type="ECO:0000313" key="3">
    <source>
        <dbReference type="Proteomes" id="UP000177349"/>
    </source>
</evidence>
<organism evidence="2 3">
    <name type="scientific">Candidatus Komeilibacteria bacterium RIFCSPLOWO2_01_FULL_53_11</name>
    <dbReference type="NCBI Taxonomy" id="1798552"/>
    <lineage>
        <taxon>Bacteria</taxon>
        <taxon>Candidatus Komeiliibacteriota</taxon>
    </lineage>
</organism>
<dbReference type="Proteomes" id="UP000177349">
    <property type="component" value="Unassembled WGS sequence"/>
</dbReference>
<comment type="caution">
    <text evidence="2">The sequence shown here is derived from an EMBL/GenBank/DDBJ whole genome shotgun (WGS) entry which is preliminary data.</text>
</comment>
<dbReference type="EMBL" id="MHKN01000050">
    <property type="protein sequence ID" value="OGY91043.1"/>
    <property type="molecule type" value="Genomic_DNA"/>
</dbReference>
<sequence>MHVDREVVRSVGRLASTLYADKITTSESWSAWARRNARSLEKFLGYTQLEGMPAVYTLVKPFFHPTEPLVGFNYTQTAHNTLYEFPAGWTPAIRHCRGIVFDSGGSLVALPFPKFFNYGEHEETRDLPNEPFEATVKHDGHLGIIFQYGSGLHLTTRGDFGSRTSLLGNKMLAKYVARSNWASQMPPEVTLLVEIIHPNTQVYVDYHDEKQFIIIGAYHLPTLHDYDYARLRELGRRLRLPVSQRWTGTNLDELVALMADRSVENQEGFVIRFASGLRVKLKYQTYIGKMVADKLSYTYLMNRWMTGNLQRMLDTLPEEIYNTALRMVGQIFVTMNGTGTPQEKWRRLYDILPENQSTAYYQGVCREFVKHMMHV</sequence>
<dbReference type="Pfam" id="PF09511">
    <property type="entry name" value="RNA_lig_T4_1"/>
    <property type="match status" value="1"/>
</dbReference>
<proteinExistence type="predicted"/>
<evidence type="ECO:0000313" key="2">
    <source>
        <dbReference type="EMBL" id="OGY91043.1"/>
    </source>
</evidence>
<name>A0A1G2BPL0_9BACT</name>
<accession>A0A1G2BPL0</accession>
<reference evidence="2 3" key="1">
    <citation type="journal article" date="2016" name="Nat. Commun.">
        <title>Thousands of microbial genomes shed light on interconnected biogeochemical processes in an aquifer system.</title>
        <authorList>
            <person name="Anantharaman K."/>
            <person name="Brown C.T."/>
            <person name="Hug L.A."/>
            <person name="Sharon I."/>
            <person name="Castelle C.J."/>
            <person name="Probst A.J."/>
            <person name="Thomas B.C."/>
            <person name="Singh A."/>
            <person name="Wilkins M.J."/>
            <person name="Karaoz U."/>
            <person name="Brodie E.L."/>
            <person name="Williams K.H."/>
            <person name="Hubbard S.S."/>
            <person name="Banfield J.F."/>
        </authorList>
    </citation>
    <scope>NUCLEOTIDE SEQUENCE [LARGE SCALE GENOMIC DNA]</scope>
</reference>
<feature type="domain" description="T4 RNA ligase 1-like N-terminal" evidence="1">
    <location>
        <begin position="96"/>
        <end position="286"/>
    </location>
</feature>
<dbReference type="AlphaFoldDB" id="A0A1G2BPL0"/>
<evidence type="ECO:0000259" key="1">
    <source>
        <dbReference type="Pfam" id="PF09511"/>
    </source>
</evidence>
<dbReference type="InterPro" id="IPR019039">
    <property type="entry name" value="T4-Rnl1-like_N"/>
</dbReference>